<dbReference type="Gene3D" id="2.40.50.1020">
    <property type="entry name" value="LytTr DNA-binding domain"/>
    <property type="match status" value="1"/>
</dbReference>
<keyword evidence="6" id="KW-0804">Transcription</keyword>
<gene>
    <name evidence="10" type="ORF">SS7213T_00284</name>
</gene>
<dbReference type="PANTHER" id="PTHR37299:SF1">
    <property type="entry name" value="STAGE 0 SPORULATION PROTEIN A HOMOLOG"/>
    <property type="match status" value="1"/>
</dbReference>
<dbReference type="RefSeq" id="WP_002461595.1">
    <property type="nucleotide sequence ID" value="NZ_AEUN01000011.1"/>
</dbReference>
<dbReference type="GO" id="GO:0003677">
    <property type="term" value="F:DNA binding"/>
    <property type="evidence" value="ECO:0007669"/>
    <property type="project" value="UniProtKB-KW"/>
</dbReference>
<evidence type="ECO:0000313" key="11">
    <source>
        <dbReference type="Proteomes" id="UP000005413"/>
    </source>
</evidence>
<evidence type="ECO:0000256" key="5">
    <source>
        <dbReference type="ARBA" id="ARBA00023125"/>
    </source>
</evidence>
<dbReference type="Gene3D" id="3.40.50.2300">
    <property type="match status" value="1"/>
</dbReference>
<feature type="modified residue" description="4-aspartylphosphate" evidence="7">
    <location>
        <position position="53"/>
    </location>
</feature>
<dbReference type="Proteomes" id="UP000005413">
    <property type="component" value="Unassembled WGS sequence"/>
</dbReference>
<keyword evidence="3" id="KW-0902">Two-component regulatory system</keyword>
<keyword evidence="11" id="KW-1185">Reference proteome</keyword>
<comment type="subcellular location">
    <subcellularLocation>
        <location evidence="1">Cytoplasm</location>
    </subcellularLocation>
</comment>
<comment type="caution">
    <text evidence="10">The sequence shown here is derived from an EMBL/GenBank/DDBJ whole genome shotgun (WGS) entry which is preliminary data.</text>
</comment>
<evidence type="ECO:0000256" key="2">
    <source>
        <dbReference type="ARBA" id="ARBA00022553"/>
    </source>
</evidence>
<dbReference type="EMBL" id="AEUN01000011">
    <property type="protein sequence ID" value="EHJ09157.1"/>
    <property type="molecule type" value="Genomic_DNA"/>
</dbReference>
<evidence type="ECO:0000256" key="4">
    <source>
        <dbReference type="ARBA" id="ARBA00023015"/>
    </source>
</evidence>
<feature type="domain" description="HTH LytTR-type" evidence="9">
    <location>
        <begin position="141"/>
        <end position="245"/>
    </location>
</feature>
<dbReference type="PROSITE" id="PS50110">
    <property type="entry name" value="RESPONSE_REGULATORY"/>
    <property type="match status" value="1"/>
</dbReference>
<dbReference type="NCBIfam" id="NF010684">
    <property type="entry name" value="PRK14084.1"/>
    <property type="match status" value="1"/>
</dbReference>
<evidence type="ECO:0000256" key="1">
    <source>
        <dbReference type="ARBA" id="ARBA00004496"/>
    </source>
</evidence>
<keyword evidence="4" id="KW-0805">Transcription regulation</keyword>
<dbReference type="InterPro" id="IPR046947">
    <property type="entry name" value="LytR-like"/>
</dbReference>
<dbReference type="SMART" id="SM00850">
    <property type="entry name" value="LytTR"/>
    <property type="match status" value="1"/>
</dbReference>
<dbReference type="AlphaFoldDB" id="G5JF65"/>
<dbReference type="PANTHER" id="PTHR37299">
    <property type="entry name" value="TRANSCRIPTIONAL REGULATOR-RELATED"/>
    <property type="match status" value="1"/>
</dbReference>
<dbReference type="InterPro" id="IPR007492">
    <property type="entry name" value="LytTR_DNA-bd_dom"/>
</dbReference>
<dbReference type="SMART" id="SM00448">
    <property type="entry name" value="REC"/>
    <property type="match status" value="1"/>
</dbReference>
<dbReference type="OrthoDB" id="9809318at2"/>
<dbReference type="Pfam" id="PF04397">
    <property type="entry name" value="LytTR"/>
    <property type="match status" value="1"/>
</dbReference>
<evidence type="ECO:0000256" key="7">
    <source>
        <dbReference type="PROSITE-ProRule" id="PRU00169"/>
    </source>
</evidence>
<proteinExistence type="predicted"/>
<dbReference type="GO" id="GO:0000156">
    <property type="term" value="F:phosphorelay response regulator activity"/>
    <property type="evidence" value="ECO:0007669"/>
    <property type="project" value="InterPro"/>
</dbReference>
<keyword evidence="5" id="KW-0238">DNA-binding</keyword>
<sequence>MKALIVDDEPLARNELGYLLNEIGGFDEVNEAENVTETLEALLLNHYDIIFLDINLMDENGIELGSKIQKMKNPPAIIFATAHDQYAVQAFELNATDYILKPFGQQRVEQAINKVKAQQQTTGNQSAPKVEAVSGDFEQSLPVEIDDKIHMLKQKNIIGIGTHNGITTIHTTNHQYETTEPLNRYEKRLDQSHFLRIHRSYIINKKHIKEVQQWFNYTYMVILTNGVKMQVGRSFMKEFKVWAGLV</sequence>
<protein>
    <submittedName>
        <fullName evidence="10">Two-component response regulator</fullName>
    </submittedName>
</protein>
<reference evidence="10 11" key="1">
    <citation type="journal article" date="2012" name="BMC Genomics">
        <title>Comparative genomic analysis of the genus Staphylococcus including Staphylococcus aureus and its newly described sister species Staphylococcus simiae.</title>
        <authorList>
            <person name="Suzuki H."/>
            <person name="Lefebure T."/>
            <person name="Pavinski Bitar P."/>
            <person name="Stanhope M.J."/>
        </authorList>
    </citation>
    <scope>NUCLEOTIDE SEQUENCE [LARGE SCALE GENOMIC DNA]</scope>
    <source>
        <strain evidence="10 11">CCM 7213</strain>
    </source>
</reference>
<evidence type="ECO:0000313" key="10">
    <source>
        <dbReference type="EMBL" id="EHJ09157.1"/>
    </source>
</evidence>
<dbReference type="FunFam" id="3.40.50.2300:FF:000134">
    <property type="entry name" value="Autolysin response regulator LytR"/>
    <property type="match status" value="1"/>
</dbReference>
<evidence type="ECO:0000259" key="9">
    <source>
        <dbReference type="PROSITE" id="PS50930"/>
    </source>
</evidence>
<dbReference type="InterPro" id="IPR011006">
    <property type="entry name" value="CheY-like_superfamily"/>
</dbReference>
<feature type="domain" description="Response regulatory" evidence="8">
    <location>
        <begin position="2"/>
        <end position="116"/>
    </location>
</feature>
<keyword evidence="2 7" id="KW-0597">Phosphoprotein</keyword>
<dbReference type="SUPFAM" id="SSF52172">
    <property type="entry name" value="CheY-like"/>
    <property type="match status" value="1"/>
</dbReference>
<dbReference type="Pfam" id="PF00072">
    <property type="entry name" value="Response_reg"/>
    <property type="match status" value="1"/>
</dbReference>
<evidence type="ECO:0000256" key="6">
    <source>
        <dbReference type="ARBA" id="ARBA00023163"/>
    </source>
</evidence>
<name>G5JF65_9STAP</name>
<evidence type="ECO:0000259" key="8">
    <source>
        <dbReference type="PROSITE" id="PS50110"/>
    </source>
</evidence>
<dbReference type="CDD" id="cd17532">
    <property type="entry name" value="REC_LytTR_AlgR-like"/>
    <property type="match status" value="1"/>
</dbReference>
<dbReference type="GO" id="GO:0005737">
    <property type="term" value="C:cytoplasm"/>
    <property type="evidence" value="ECO:0007669"/>
    <property type="project" value="UniProtKB-SubCell"/>
</dbReference>
<accession>G5JF65</accession>
<dbReference type="PROSITE" id="PS50930">
    <property type="entry name" value="HTH_LYTTR"/>
    <property type="match status" value="1"/>
</dbReference>
<dbReference type="PATRIC" id="fig|911238.3.peg.54"/>
<dbReference type="InterPro" id="IPR001789">
    <property type="entry name" value="Sig_transdc_resp-reg_receiver"/>
</dbReference>
<evidence type="ECO:0000256" key="3">
    <source>
        <dbReference type="ARBA" id="ARBA00023012"/>
    </source>
</evidence>
<organism evidence="10 11">
    <name type="scientific">Staphylococcus simiae CCM 7213 = CCUG 51256</name>
    <dbReference type="NCBI Taxonomy" id="911238"/>
    <lineage>
        <taxon>Bacteria</taxon>
        <taxon>Bacillati</taxon>
        <taxon>Bacillota</taxon>
        <taxon>Bacilli</taxon>
        <taxon>Bacillales</taxon>
        <taxon>Staphylococcaceae</taxon>
        <taxon>Staphylococcus</taxon>
    </lineage>
</organism>